<reference evidence="1 2" key="1">
    <citation type="submission" date="2016-04" db="EMBL/GenBank/DDBJ databases">
        <title>The genome of Intoshia linei affirms orthonectids as highly simplified spiralians.</title>
        <authorList>
            <person name="Mikhailov K.V."/>
            <person name="Slusarev G.S."/>
            <person name="Nikitin M.A."/>
            <person name="Logacheva M.D."/>
            <person name="Penin A."/>
            <person name="Aleoshin V."/>
            <person name="Panchin Y.V."/>
        </authorList>
    </citation>
    <scope>NUCLEOTIDE SEQUENCE [LARGE SCALE GENOMIC DNA]</scope>
    <source>
        <strain evidence="1">Intl2013</strain>
        <tissue evidence="1">Whole animal</tissue>
    </source>
</reference>
<dbReference type="AlphaFoldDB" id="A0A177AT75"/>
<name>A0A177AT75_9BILA</name>
<accession>A0A177AT75</accession>
<protein>
    <submittedName>
        <fullName evidence="1">Uncharacterized protein</fullName>
    </submittedName>
</protein>
<proteinExistence type="predicted"/>
<evidence type="ECO:0000313" key="1">
    <source>
        <dbReference type="EMBL" id="OAF65227.1"/>
    </source>
</evidence>
<comment type="caution">
    <text evidence="1">The sequence shown here is derived from an EMBL/GenBank/DDBJ whole genome shotgun (WGS) entry which is preliminary data.</text>
</comment>
<feature type="non-terminal residue" evidence="1">
    <location>
        <position position="136"/>
    </location>
</feature>
<gene>
    <name evidence="1" type="ORF">A3Q56_07068</name>
</gene>
<dbReference type="Proteomes" id="UP000078046">
    <property type="component" value="Unassembled WGS sequence"/>
</dbReference>
<sequence>MVVSMNHFYFGKSNESLSTKLKFKTCTYSTTNCNYVSIYTDDKYIIHSSLEISLYDTGVLIKNHEKNLEYAIKYDSINEISTKKSTLLSRPILTIYFPSPNGENKLKFHIGDDSTMKMMHKQLTFAIEKSKFYQNI</sequence>
<evidence type="ECO:0000313" key="2">
    <source>
        <dbReference type="Proteomes" id="UP000078046"/>
    </source>
</evidence>
<dbReference type="EMBL" id="LWCA01001388">
    <property type="protein sequence ID" value="OAF65227.1"/>
    <property type="molecule type" value="Genomic_DNA"/>
</dbReference>
<organism evidence="1 2">
    <name type="scientific">Intoshia linei</name>
    <dbReference type="NCBI Taxonomy" id="1819745"/>
    <lineage>
        <taxon>Eukaryota</taxon>
        <taxon>Metazoa</taxon>
        <taxon>Spiralia</taxon>
        <taxon>Lophotrochozoa</taxon>
        <taxon>Mesozoa</taxon>
        <taxon>Orthonectida</taxon>
        <taxon>Rhopaluridae</taxon>
        <taxon>Intoshia</taxon>
    </lineage>
</organism>
<keyword evidence="2" id="KW-1185">Reference proteome</keyword>